<keyword evidence="2" id="KW-1185">Reference proteome</keyword>
<proteinExistence type="predicted"/>
<evidence type="ECO:0000313" key="2">
    <source>
        <dbReference type="Proteomes" id="UP000183567"/>
    </source>
</evidence>
<dbReference type="AlphaFoldDB" id="A0A1J8QVD3"/>
<accession>A0A1J8QVD3</accession>
<evidence type="ECO:0000313" key="1">
    <source>
        <dbReference type="EMBL" id="OJA17408.1"/>
    </source>
</evidence>
<sequence length="127" mass="14669">MVDKPQWRRRRAAGLNAWWASKRQRTRSDSDALANKTYTSSGSLTHIQIWNVTTLTEAVRSLSWNSRPQRIALMGTVAFLPEKEKIEQVELEDGWQSLIPTRFSCDEEWHQVTDLKLINLCKPLSSV</sequence>
<protein>
    <submittedName>
        <fullName evidence="1">Uncharacterized protein</fullName>
    </submittedName>
</protein>
<reference evidence="1 2" key="1">
    <citation type="submission" date="2016-03" db="EMBL/GenBank/DDBJ databases">
        <title>Comparative genomics of the ectomycorrhizal sister species Rhizopogon vinicolor and Rhizopogon vesiculosus (Basidiomycota: Boletales) reveals a divergence of the mating type B locus.</title>
        <authorList>
            <person name="Mujic A.B."/>
            <person name="Kuo A."/>
            <person name="Tritt A."/>
            <person name="Lipzen A."/>
            <person name="Chen C."/>
            <person name="Johnson J."/>
            <person name="Sharma A."/>
            <person name="Barry K."/>
            <person name="Grigoriev I.V."/>
            <person name="Spatafora J.W."/>
        </authorList>
    </citation>
    <scope>NUCLEOTIDE SEQUENCE [LARGE SCALE GENOMIC DNA]</scope>
    <source>
        <strain evidence="1 2">AM-OR11-056</strain>
    </source>
</reference>
<gene>
    <name evidence="1" type="ORF">AZE42_13147</name>
</gene>
<name>A0A1J8QVD3_9AGAM</name>
<dbReference type="EMBL" id="LVVM01002024">
    <property type="protein sequence ID" value="OJA17408.1"/>
    <property type="molecule type" value="Genomic_DNA"/>
</dbReference>
<comment type="caution">
    <text evidence="1">The sequence shown here is derived from an EMBL/GenBank/DDBJ whole genome shotgun (WGS) entry which is preliminary data.</text>
</comment>
<organism evidence="1 2">
    <name type="scientific">Rhizopogon vesiculosus</name>
    <dbReference type="NCBI Taxonomy" id="180088"/>
    <lineage>
        <taxon>Eukaryota</taxon>
        <taxon>Fungi</taxon>
        <taxon>Dikarya</taxon>
        <taxon>Basidiomycota</taxon>
        <taxon>Agaricomycotina</taxon>
        <taxon>Agaricomycetes</taxon>
        <taxon>Agaricomycetidae</taxon>
        <taxon>Boletales</taxon>
        <taxon>Suillineae</taxon>
        <taxon>Rhizopogonaceae</taxon>
        <taxon>Rhizopogon</taxon>
    </lineage>
</organism>
<dbReference type="Proteomes" id="UP000183567">
    <property type="component" value="Unassembled WGS sequence"/>
</dbReference>
<dbReference type="OrthoDB" id="8300214at2759"/>